<sequence length="205" mass="24119">MKMWMRKTLVALFTIATFGLISPPSALMTDKPSELSSSDKTPYTAVYDTSDEMRSWELSQEDNKEQIDPFEQYKQEVLSSAENQSFLKFGHKITPVIEDEYREEIQPKIEQVLTDFLTNFKDDEKFQDVVLTDQPSSGNGEKIFHIYNRKTGEDLLRFHVRRDQPPHSGYWFNFHYHTAEDGFQTHHELGNIYWDKNTPPSWMSH</sequence>
<comment type="caution">
    <text evidence="2">The sequence shown here is derived from an EMBL/GenBank/DDBJ whole genome shotgun (WGS) entry which is preliminary data.</text>
</comment>
<dbReference type="Pfam" id="PF14005">
    <property type="entry name" value="YpjP"/>
    <property type="match status" value="1"/>
</dbReference>
<dbReference type="EMBL" id="JOTP01000004">
    <property type="protein sequence ID" value="KEP27406.1"/>
    <property type="molecule type" value="Genomic_DNA"/>
</dbReference>
<evidence type="ECO:0000313" key="3">
    <source>
        <dbReference type="Proteomes" id="UP000028091"/>
    </source>
</evidence>
<keyword evidence="1" id="KW-0732">Signal</keyword>
<dbReference type="InterPro" id="IPR025616">
    <property type="entry name" value="YpjP"/>
</dbReference>
<accession>A0A081LDT0</accession>
<evidence type="ECO:0008006" key="4">
    <source>
        <dbReference type="Google" id="ProtNLM"/>
    </source>
</evidence>
<feature type="chain" id="PRO_5001759172" description="Cell division protein FtsK" evidence="1">
    <location>
        <begin position="27"/>
        <end position="205"/>
    </location>
</feature>
<evidence type="ECO:0000313" key="2">
    <source>
        <dbReference type="EMBL" id="KEP27406.1"/>
    </source>
</evidence>
<dbReference type="RefSeq" id="WP_034319107.1">
    <property type="nucleotide sequence ID" value="NZ_JAVIKA010000003.1"/>
</dbReference>
<feature type="signal peptide" evidence="1">
    <location>
        <begin position="1"/>
        <end position="26"/>
    </location>
</feature>
<evidence type="ECO:0000256" key="1">
    <source>
        <dbReference type="SAM" id="SignalP"/>
    </source>
</evidence>
<dbReference type="Proteomes" id="UP000028091">
    <property type="component" value="Unassembled WGS sequence"/>
</dbReference>
<dbReference type="eggNOG" id="ENOG502ZV7K">
    <property type="taxonomic scope" value="Bacteria"/>
</dbReference>
<gene>
    <name evidence="2" type="ORF">BA70_13840</name>
</gene>
<reference evidence="2 3" key="1">
    <citation type="submission" date="2012-09" db="EMBL/GenBank/DDBJ databases">
        <title>Genome Sequence of Bacillus sp. DW5-4.</title>
        <authorList>
            <person name="Lai Q."/>
            <person name="Liu Y."/>
            <person name="Shao Z."/>
        </authorList>
    </citation>
    <scope>NUCLEOTIDE SEQUENCE [LARGE SCALE GENOMIC DNA]</scope>
    <source>
        <strain evidence="2 3">DW5-4</strain>
    </source>
</reference>
<dbReference type="OrthoDB" id="2435352at2"/>
<dbReference type="AlphaFoldDB" id="A0A081LDT0"/>
<keyword evidence="3" id="KW-1185">Reference proteome</keyword>
<proteinExistence type="predicted"/>
<protein>
    <recommendedName>
        <fullName evidence="4">Cell division protein FtsK</fullName>
    </recommendedName>
</protein>
<name>A0A081LDT0_9BACI</name>
<organism evidence="2 3">
    <name type="scientific">Bacillus zhangzhouensis</name>
    <dbReference type="NCBI Taxonomy" id="1178540"/>
    <lineage>
        <taxon>Bacteria</taxon>
        <taxon>Bacillati</taxon>
        <taxon>Bacillota</taxon>
        <taxon>Bacilli</taxon>
        <taxon>Bacillales</taxon>
        <taxon>Bacillaceae</taxon>
        <taxon>Bacillus</taxon>
    </lineage>
</organism>